<sequence length="69" mass="7568">MNNICPHLGGVLSYGFLDNNCVTCPLHMWEFDVTTGKCVWPGEESIPTYPVKVEGDDILVNVDTPVQAS</sequence>
<dbReference type="GO" id="GO:0046872">
    <property type="term" value="F:metal ion binding"/>
    <property type="evidence" value="ECO:0007669"/>
    <property type="project" value="UniProtKB-KW"/>
</dbReference>
<dbReference type="InterPro" id="IPR036922">
    <property type="entry name" value="Rieske_2Fe-2S_sf"/>
</dbReference>
<dbReference type="AlphaFoldDB" id="A0AA35RCM6"/>
<comment type="cofactor">
    <cofactor evidence="5">
        <name>[2Fe-2S] cluster</name>
        <dbReference type="ChEBI" id="CHEBI:190135"/>
    </cofactor>
</comment>
<dbReference type="Pfam" id="PF00355">
    <property type="entry name" value="Rieske"/>
    <property type="match status" value="1"/>
</dbReference>
<dbReference type="PANTHER" id="PTHR21496:SF0">
    <property type="entry name" value="RIESKE DOMAIN-CONTAINING PROTEIN"/>
    <property type="match status" value="1"/>
</dbReference>
<dbReference type="SUPFAM" id="SSF50022">
    <property type="entry name" value="ISP domain"/>
    <property type="match status" value="1"/>
</dbReference>
<dbReference type="Proteomes" id="UP001174909">
    <property type="component" value="Unassembled WGS sequence"/>
</dbReference>
<keyword evidence="3" id="KW-0408">Iron</keyword>
<dbReference type="GO" id="GO:0051537">
    <property type="term" value="F:2 iron, 2 sulfur cluster binding"/>
    <property type="evidence" value="ECO:0007669"/>
    <property type="project" value="UniProtKB-KW"/>
</dbReference>
<evidence type="ECO:0000259" key="6">
    <source>
        <dbReference type="PROSITE" id="PS51296"/>
    </source>
</evidence>
<keyword evidence="1" id="KW-0001">2Fe-2S</keyword>
<dbReference type="PANTHER" id="PTHR21496">
    <property type="entry name" value="FERREDOXIN-RELATED"/>
    <property type="match status" value="1"/>
</dbReference>
<dbReference type="InterPro" id="IPR017941">
    <property type="entry name" value="Rieske_2Fe-2S"/>
</dbReference>
<evidence type="ECO:0000256" key="5">
    <source>
        <dbReference type="ARBA" id="ARBA00034078"/>
    </source>
</evidence>
<name>A0AA35RCM6_GEOBA</name>
<organism evidence="7 8">
    <name type="scientific">Geodia barretti</name>
    <name type="common">Barrett's horny sponge</name>
    <dbReference type="NCBI Taxonomy" id="519541"/>
    <lineage>
        <taxon>Eukaryota</taxon>
        <taxon>Metazoa</taxon>
        <taxon>Porifera</taxon>
        <taxon>Demospongiae</taxon>
        <taxon>Heteroscleromorpha</taxon>
        <taxon>Tetractinellida</taxon>
        <taxon>Astrophorina</taxon>
        <taxon>Geodiidae</taxon>
        <taxon>Geodia</taxon>
    </lineage>
</organism>
<reference evidence="7" key="1">
    <citation type="submission" date="2023-03" db="EMBL/GenBank/DDBJ databases">
        <authorList>
            <person name="Steffen K."/>
            <person name="Cardenas P."/>
        </authorList>
    </citation>
    <scope>NUCLEOTIDE SEQUENCE</scope>
</reference>
<keyword evidence="8" id="KW-1185">Reference proteome</keyword>
<evidence type="ECO:0000256" key="1">
    <source>
        <dbReference type="ARBA" id="ARBA00022714"/>
    </source>
</evidence>
<evidence type="ECO:0000256" key="4">
    <source>
        <dbReference type="ARBA" id="ARBA00023014"/>
    </source>
</evidence>
<dbReference type="PROSITE" id="PS51296">
    <property type="entry name" value="RIESKE"/>
    <property type="match status" value="1"/>
</dbReference>
<evidence type="ECO:0000313" key="7">
    <source>
        <dbReference type="EMBL" id="CAI8009015.1"/>
    </source>
</evidence>
<feature type="domain" description="Rieske" evidence="6">
    <location>
        <begin position="1"/>
        <end position="60"/>
    </location>
</feature>
<keyword evidence="2" id="KW-0479">Metal-binding</keyword>
<accession>A0AA35RCM6</accession>
<evidence type="ECO:0000256" key="2">
    <source>
        <dbReference type="ARBA" id="ARBA00022723"/>
    </source>
</evidence>
<dbReference type="EMBL" id="CASHTH010000917">
    <property type="protein sequence ID" value="CAI8009015.1"/>
    <property type="molecule type" value="Genomic_DNA"/>
</dbReference>
<dbReference type="Gene3D" id="2.102.10.10">
    <property type="entry name" value="Rieske [2Fe-2S] iron-sulphur domain"/>
    <property type="match status" value="1"/>
</dbReference>
<evidence type="ECO:0000256" key="3">
    <source>
        <dbReference type="ARBA" id="ARBA00023004"/>
    </source>
</evidence>
<proteinExistence type="predicted"/>
<keyword evidence="4" id="KW-0411">Iron-sulfur</keyword>
<protein>
    <submittedName>
        <fullName evidence="7">Naphthalene 1,2-dioxygenase system, ferredoxin component</fullName>
    </submittedName>
</protein>
<gene>
    <name evidence="7" type="ORF">GBAR_LOCUS6105</name>
</gene>
<comment type="caution">
    <text evidence="7">The sequence shown here is derived from an EMBL/GenBank/DDBJ whole genome shotgun (WGS) entry which is preliminary data.</text>
</comment>
<evidence type="ECO:0000313" key="8">
    <source>
        <dbReference type="Proteomes" id="UP001174909"/>
    </source>
</evidence>